<dbReference type="SUPFAM" id="SSF53850">
    <property type="entry name" value="Periplasmic binding protein-like II"/>
    <property type="match status" value="1"/>
</dbReference>
<keyword evidence="4 5" id="KW-0732">Signal</keyword>
<dbReference type="InterPro" id="IPR000914">
    <property type="entry name" value="SBP_5_dom"/>
</dbReference>
<dbReference type="RefSeq" id="WP_158039184.1">
    <property type="nucleotide sequence ID" value="NZ_JACCFV010000001.1"/>
</dbReference>
<evidence type="ECO:0000256" key="5">
    <source>
        <dbReference type="SAM" id="SignalP"/>
    </source>
</evidence>
<evidence type="ECO:0000259" key="6">
    <source>
        <dbReference type="Pfam" id="PF00496"/>
    </source>
</evidence>
<evidence type="ECO:0000256" key="2">
    <source>
        <dbReference type="ARBA" id="ARBA00005695"/>
    </source>
</evidence>
<dbReference type="Gene3D" id="3.40.190.10">
    <property type="entry name" value="Periplasmic binding protein-like II"/>
    <property type="match status" value="1"/>
</dbReference>
<dbReference type="Pfam" id="PF00496">
    <property type="entry name" value="SBP_bac_5"/>
    <property type="match status" value="1"/>
</dbReference>
<dbReference type="GO" id="GO:0043190">
    <property type="term" value="C:ATP-binding cassette (ABC) transporter complex"/>
    <property type="evidence" value="ECO:0007669"/>
    <property type="project" value="InterPro"/>
</dbReference>
<accession>A0A7J5C0U6</accession>
<dbReference type="PROSITE" id="PS51257">
    <property type="entry name" value="PROKAR_LIPOPROTEIN"/>
    <property type="match status" value="1"/>
</dbReference>
<sequence length="548" mass="58414">MTHRRLPVALALVAGLGLAGCSGTAGADVPSEPVSGGTLTYLANTEPPVWDGQRIPSLNLNSINSSIFDTVTTQLPEASGYGPGLATAWTVSDDGLVYTFDLRDDVTFHDGSPFNAEVLKQNLDRPLSEPDLATVGNGIAENVVVDDDTLEVHLSKPNGAFIHALSTPHWPIYSGEILSNHSSQELSADPTLSIGTGPFKVESYTKGSSLTLVRNDDYNWAPETASHQGPAYLDQVVVNFVPETQARIGALNSQQAQAIDQVPPLNFAEVEAGGNAILEQDNTGTPYQLHLNPNVAPFDDLNVRRGFQAAIDVNAALQSVYQGAYELAWGPTLPGTAPAGSADESIKGTWGFDADKAAQYFAEAGYTEKDAEGYLVKDGQRLHLDWYVDSLYAQTDQRQQLGEAIVLLAKDAGIEIVRTPFDTATFTAKIAEGKHQLADSSRGYADVATSIQPFTTAAIPTSNGGSGINYGLVSDPEIDAQAAILRASNDDAERVAAAHVAQQRIIDQAYSLPLYVPKKTVGVTPAVQGWAFDQVGYTDTFHGVWLAQ</sequence>
<dbReference type="PANTHER" id="PTHR30290:SF10">
    <property type="entry name" value="PERIPLASMIC OLIGOPEPTIDE-BINDING PROTEIN-RELATED"/>
    <property type="match status" value="1"/>
</dbReference>
<comment type="similarity">
    <text evidence="2">Belongs to the bacterial solute-binding protein 5 family.</text>
</comment>
<gene>
    <name evidence="7" type="ORF">F8O01_01955</name>
</gene>
<dbReference type="PIRSF" id="PIRSF002741">
    <property type="entry name" value="MppA"/>
    <property type="match status" value="1"/>
</dbReference>
<comment type="caution">
    <text evidence="7">The sequence shown here is derived from an EMBL/GenBank/DDBJ whole genome shotgun (WGS) entry which is preliminary data.</text>
</comment>
<name>A0A7J5C0U6_9MICO</name>
<dbReference type="GO" id="GO:0030313">
    <property type="term" value="C:cell envelope"/>
    <property type="evidence" value="ECO:0007669"/>
    <property type="project" value="UniProtKB-SubCell"/>
</dbReference>
<reference evidence="7 8" key="1">
    <citation type="submission" date="2019-09" db="EMBL/GenBank/DDBJ databases">
        <title>Phylogeny of genus Pseudoclavibacter and closely related genus.</title>
        <authorList>
            <person name="Li Y."/>
        </authorList>
    </citation>
    <scope>NUCLEOTIDE SEQUENCE [LARGE SCALE GENOMIC DNA]</scope>
    <source>
        <strain evidence="7 8">DSM 23821</strain>
    </source>
</reference>
<dbReference type="GO" id="GO:0042597">
    <property type="term" value="C:periplasmic space"/>
    <property type="evidence" value="ECO:0007669"/>
    <property type="project" value="UniProtKB-ARBA"/>
</dbReference>
<dbReference type="OrthoDB" id="5240629at2"/>
<evidence type="ECO:0000256" key="4">
    <source>
        <dbReference type="ARBA" id="ARBA00022729"/>
    </source>
</evidence>
<dbReference type="GO" id="GO:0015833">
    <property type="term" value="P:peptide transport"/>
    <property type="evidence" value="ECO:0007669"/>
    <property type="project" value="TreeGrafter"/>
</dbReference>
<dbReference type="InterPro" id="IPR039424">
    <property type="entry name" value="SBP_5"/>
</dbReference>
<dbReference type="InterPro" id="IPR030678">
    <property type="entry name" value="Peptide/Ni-bd"/>
</dbReference>
<dbReference type="AlphaFoldDB" id="A0A7J5C0U6"/>
<evidence type="ECO:0000313" key="8">
    <source>
        <dbReference type="Proteomes" id="UP000467240"/>
    </source>
</evidence>
<keyword evidence="8" id="KW-1185">Reference proteome</keyword>
<evidence type="ECO:0000256" key="3">
    <source>
        <dbReference type="ARBA" id="ARBA00022448"/>
    </source>
</evidence>
<dbReference type="PANTHER" id="PTHR30290">
    <property type="entry name" value="PERIPLASMIC BINDING COMPONENT OF ABC TRANSPORTER"/>
    <property type="match status" value="1"/>
</dbReference>
<organism evidence="7 8">
    <name type="scientific">Pseudoclavibacter chungangensis</name>
    <dbReference type="NCBI Taxonomy" id="587635"/>
    <lineage>
        <taxon>Bacteria</taxon>
        <taxon>Bacillati</taxon>
        <taxon>Actinomycetota</taxon>
        <taxon>Actinomycetes</taxon>
        <taxon>Micrococcales</taxon>
        <taxon>Microbacteriaceae</taxon>
        <taxon>Pseudoclavibacter</taxon>
    </lineage>
</organism>
<comment type="subcellular location">
    <subcellularLocation>
        <location evidence="1">Cell envelope</location>
    </subcellularLocation>
</comment>
<dbReference type="Gene3D" id="3.10.105.10">
    <property type="entry name" value="Dipeptide-binding Protein, Domain 3"/>
    <property type="match status" value="1"/>
</dbReference>
<dbReference type="EMBL" id="WBJZ01000002">
    <property type="protein sequence ID" value="KAB1662246.1"/>
    <property type="molecule type" value="Genomic_DNA"/>
</dbReference>
<keyword evidence="3" id="KW-0813">Transport</keyword>
<evidence type="ECO:0000313" key="7">
    <source>
        <dbReference type="EMBL" id="KAB1662246.1"/>
    </source>
</evidence>
<dbReference type="Proteomes" id="UP000467240">
    <property type="component" value="Unassembled WGS sequence"/>
</dbReference>
<dbReference type="GO" id="GO:1904680">
    <property type="term" value="F:peptide transmembrane transporter activity"/>
    <property type="evidence" value="ECO:0007669"/>
    <property type="project" value="TreeGrafter"/>
</dbReference>
<feature type="domain" description="Solute-binding protein family 5" evidence="6">
    <location>
        <begin position="82"/>
        <end position="454"/>
    </location>
</feature>
<feature type="signal peptide" evidence="5">
    <location>
        <begin position="1"/>
        <end position="27"/>
    </location>
</feature>
<proteinExistence type="inferred from homology"/>
<evidence type="ECO:0000256" key="1">
    <source>
        <dbReference type="ARBA" id="ARBA00004196"/>
    </source>
</evidence>
<protein>
    <recommendedName>
        <fullName evidence="6">Solute-binding protein family 5 domain-containing protein</fullName>
    </recommendedName>
</protein>
<feature type="chain" id="PRO_5029786689" description="Solute-binding protein family 5 domain-containing protein" evidence="5">
    <location>
        <begin position="28"/>
        <end position="548"/>
    </location>
</feature>